<evidence type="ECO:0000256" key="4">
    <source>
        <dbReference type="ARBA" id="ARBA00022824"/>
    </source>
</evidence>
<feature type="region of interest" description="Disordered" evidence="8">
    <location>
        <begin position="77"/>
        <end position="97"/>
    </location>
</feature>
<dbReference type="InterPro" id="IPR007599">
    <property type="entry name" value="DER1"/>
</dbReference>
<dbReference type="PANTHER" id="PTHR11009">
    <property type="entry name" value="DER1-LIKE PROTEIN, DERLIN"/>
    <property type="match status" value="1"/>
</dbReference>
<evidence type="ECO:0000256" key="1">
    <source>
        <dbReference type="ARBA" id="ARBA00004477"/>
    </source>
</evidence>
<evidence type="ECO:0000313" key="11">
    <source>
        <dbReference type="Proteomes" id="UP000693970"/>
    </source>
</evidence>
<reference evidence="10" key="2">
    <citation type="submission" date="2021-04" db="EMBL/GenBank/DDBJ databases">
        <authorList>
            <person name="Podell S."/>
        </authorList>
    </citation>
    <scope>NUCLEOTIDE SEQUENCE</scope>
    <source>
        <strain evidence="10">Hildebrandi</strain>
    </source>
</reference>
<keyword evidence="4 7" id="KW-0256">Endoplasmic reticulum</keyword>
<gene>
    <name evidence="10" type="ORF">IV203_009871</name>
</gene>
<sequence length="344" mass="39561">MRSYVPSNLIGIALLAPWLLLDHPFFIQAAIQPRHRQSPSSLAPNAAATIESIYPRRTLSFLSKNRGYRSPLEYRGGAVYEDSDDEEEEDSDEEEEDAFLDTFQEDDNANDFKEENGIDRAIGLYYNTPPLTKAYVTASCVLTLLGYLTNGNQFPSLLTLDWPKTLKLFQIWRPFTTFLNFGPFGLGYAMSMHFVWTYMSELERMSHNKPYDFWIMILFGMMSMLAGYSATRLDARFLGHNLSTFLVYVWSRTHEGVAVNMFGLFMTRAELLPYFFIAQTFLLEGELPWLDFLGILFGHIYFHLKTTSALRAPEPLITWYEQSSSAQTIREKYKAISSDFEIVG</sequence>
<evidence type="ECO:0000256" key="2">
    <source>
        <dbReference type="ARBA" id="ARBA00008917"/>
    </source>
</evidence>
<dbReference type="Pfam" id="PF04511">
    <property type="entry name" value="DER1"/>
    <property type="match status" value="1"/>
</dbReference>
<feature type="transmembrane region" description="Helical" evidence="7">
    <location>
        <begin position="178"/>
        <end position="199"/>
    </location>
</feature>
<dbReference type="AlphaFoldDB" id="A0A9K3KVX4"/>
<keyword evidence="3 7" id="KW-0812">Transmembrane</keyword>
<evidence type="ECO:0000256" key="3">
    <source>
        <dbReference type="ARBA" id="ARBA00022692"/>
    </source>
</evidence>
<feature type="transmembrane region" description="Helical" evidence="7">
    <location>
        <begin position="211"/>
        <end position="230"/>
    </location>
</feature>
<organism evidence="10 11">
    <name type="scientific">Nitzschia inconspicua</name>
    <dbReference type="NCBI Taxonomy" id="303405"/>
    <lineage>
        <taxon>Eukaryota</taxon>
        <taxon>Sar</taxon>
        <taxon>Stramenopiles</taxon>
        <taxon>Ochrophyta</taxon>
        <taxon>Bacillariophyta</taxon>
        <taxon>Bacillariophyceae</taxon>
        <taxon>Bacillariophycidae</taxon>
        <taxon>Bacillariales</taxon>
        <taxon>Bacillariaceae</taxon>
        <taxon>Nitzschia</taxon>
    </lineage>
</organism>
<keyword evidence="5 7" id="KW-1133">Transmembrane helix</keyword>
<comment type="similarity">
    <text evidence="2 7">Belongs to the derlin family.</text>
</comment>
<feature type="chain" id="PRO_5039906235" description="Derlin" evidence="9">
    <location>
        <begin position="30"/>
        <end position="344"/>
    </location>
</feature>
<comment type="subcellular location">
    <subcellularLocation>
        <location evidence="1 7">Endoplasmic reticulum membrane</location>
        <topology evidence="1 7">Multi-pass membrane protein</topology>
    </subcellularLocation>
</comment>
<comment type="caution">
    <text evidence="10">The sequence shown here is derived from an EMBL/GenBank/DDBJ whole genome shotgun (WGS) entry which is preliminary data.</text>
</comment>
<evidence type="ECO:0000256" key="8">
    <source>
        <dbReference type="SAM" id="MobiDB-lite"/>
    </source>
</evidence>
<evidence type="ECO:0000313" key="10">
    <source>
        <dbReference type="EMBL" id="KAG7350511.1"/>
    </source>
</evidence>
<evidence type="ECO:0000256" key="9">
    <source>
        <dbReference type="SAM" id="SignalP"/>
    </source>
</evidence>
<dbReference type="GO" id="GO:0006950">
    <property type="term" value="P:response to stress"/>
    <property type="evidence" value="ECO:0007669"/>
    <property type="project" value="UniProtKB-ARBA"/>
</dbReference>
<keyword evidence="11" id="KW-1185">Reference proteome</keyword>
<keyword evidence="9" id="KW-0732">Signal</keyword>
<feature type="signal peptide" evidence="9">
    <location>
        <begin position="1"/>
        <end position="29"/>
    </location>
</feature>
<evidence type="ECO:0000256" key="5">
    <source>
        <dbReference type="ARBA" id="ARBA00022989"/>
    </source>
</evidence>
<dbReference type="EMBL" id="JAGRRH010000018">
    <property type="protein sequence ID" value="KAG7350511.1"/>
    <property type="molecule type" value="Genomic_DNA"/>
</dbReference>
<protein>
    <recommendedName>
        <fullName evidence="7">Derlin</fullName>
    </recommendedName>
</protein>
<dbReference type="GO" id="GO:0005789">
    <property type="term" value="C:endoplasmic reticulum membrane"/>
    <property type="evidence" value="ECO:0007669"/>
    <property type="project" value="UniProtKB-SubCell"/>
</dbReference>
<comment type="function">
    <text evidence="7">May be involved in the degradation of misfolded endoplasmic reticulum (ER) luminal proteins.</text>
</comment>
<evidence type="ECO:0000256" key="7">
    <source>
        <dbReference type="RuleBase" id="RU363059"/>
    </source>
</evidence>
<dbReference type="OrthoDB" id="1716531at2759"/>
<feature type="compositionally biased region" description="Acidic residues" evidence="8">
    <location>
        <begin position="81"/>
        <end position="97"/>
    </location>
</feature>
<accession>A0A9K3KVX4</accession>
<proteinExistence type="inferred from homology"/>
<name>A0A9K3KVX4_9STRA</name>
<dbReference type="Proteomes" id="UP000693970">
    <property type="component" value="Unassembled WGS sequence"/>
</dbReference>
<evidence type="ECO:0000256" key="6">
    <source>
        <dbReference type="ARBA" id="ARBA00023136"/>
    </source>
</evidence>
<comment type="caution">
    <text evidence="7">Lacks conserved residue(s) required for the propagation of feature annotation.</text>
</comment>
<keyword evidence="6 7" id="KW-0472">Membrane</keyword>
<reference evidence="10" key="1">
    <citation type="journal article" date="2021" name="Sci. Rep.">
        <title>Diploid genomic architecture of Nitzschia inconspicua, an elite biomass production diatom.</title>
        <authorList>
            <person name="Oliver A."/>
            <person name="Podell S."/>
            <person name="Pinowska A."/>
            <person name="Traller J.C."/>
            <person name="Smith S.R."/>
            <person name="McClure R."/>
            <person name="Beliaev A."/>
            <person name="Bohutskyi P."/>
            <person name="Hill E.A."/>
            <person name="Rabines A."/>
            <person name="Zheng H."/>
            <person name="Allen L.Z."/>
            <person name="Kuo A."/>
            <person name="Grigoriev I.V."/>
            <person name="Allen A.E."/>
            <person name="Hazlebeck D."/>
            <person name="Allen E.E."/>
        </authorList>
    </citation>
    <scope>NUCLEOTIDE SEQUENCE</scope>
    <source>
        <strain evidence="10">Hildebrandi</strain>
    </source>
</reference>